<organism evidence="2 3">
    <name type="scientific">Obba rivulosa</name>
    <dbReference type="NCBI Taxonomy" id="1052685"/>
    <lineage>
        <taxon>Eukaryota</taxon>
        <taxon>Fungi</taxon>
        <taxon>Dikarya</taxon>
        <taxon>Basidiomycota</taxon>
        <taxon>Agaricomycotina</taxon>
        <taxon>Agaricomycetes</taxon>
        <taxon>Polyporales</taxon>
        <taxon>Gelatoporiaceae</taxon>
        <taxon>Obba</taxon>
    </lineage>
</organism>
<keyword evidence="3" id="KW-1185">Reference proteome</keyword>
<reference evidence="2 3" key="1">
    <citation type="submission" date="2016-07" db="EMBL/GenBank/DDBJ databases">
        <title>Draft genome of the white-rot fungus Obba rivulosa 3A-2.</title>
        <authorList>
            <consortium name="DOE Joint Genome Institute"/>
            <person name="Miettinen O."/>
            <person name="Riley R."/>
            <person name="Acob R."/>
            <person name="Barry K."/>
            <person name="Cullen D."/>
            <person name="De Vries R."/>
            <person name="Hainaut M."/>
            <person name="Hatakka A."/>
            <person name="Henrissat B."/>
            <person name="Hilden K."/>
            <person name="Kuo R."/>
            <person name="Labutti K."/>
            <person name="Lipzen A."/>
            <person name="Makela M.R."/>
            <person name="Sandor L."/>
            <person name="Spatafora J.W."/>
            <person name="Grigoriev I.V."/>
            <person name="Hibbett D.S."/>
        </authorList>
    </citation>
    <scope>NUCLEOTIDE SEQUENCE [LARGE SCALE GENOMIC DNA]</scope>
    <source>
        <strain evidence="2 3">3A-2</strain>
    </source>
</reference>
<evidence type="ECO:0000313" key="2">
    <source>
        <dbReference type="EMBL" id="OCH90142.1"/>
    </source>
</evidence>
<accession>A0A8E2B0U4</accession>
<gene>
    <name evidence="2" type="ORF">OBBRIDRAFT_625294</name>
</gene>
<sequence length="276" mass="30653">MQKLCIPGSCCEPRLGNALAEPSSHTFPHLRLVLGLRREPRIKFLRSRRGYILITCHMCTCYSLLFCYCHAADRSYSQAGSLPHQCTRNSLMRSGRTGRRRPCQREQTDPGQASPAQNSICVRERPCARSCRTAVAAISSRNPCTTTEIAPRDIRSCPATSAAVLARQRSKVVRAASPAFRQGGRTPSRTQDTPPACCLPPGGRPGRYPRTGRRPGDLSSACPLEHLSAIFFMTDIFRDQWLELRANLNQTLCSVSSRTSCINLQELITGIYDVRE</sequence>
<feature type="region of interest" description="Disordered" evidence="1">
    <location>
        <begin position="88"/>
        <end position="117"/>
    </location>
</feature>
<name>A0A8E2B0U4_9APHY</name>
<dbReference type="Proteomes" id="UP000250043">
    <property type="component" value="Unassembled WGS sequence"/>
</dbReference>
<evidence type="ECO:0000313" key="3">
    <source>
        <dbReference type="Proteomes" id="UP000250043"/>
    </source>
</evidence>
<dbReference type="EMBL" id="KV722411">
    <property type="protein sequence ID" value="OCH90142.1"/>
    <property type="molecule type" value="Genomic_DNA"/>
</dbReference>
<evidence type="ECO:0000256" key="1">
    <source>
        <dbReference type="SAM" id="MobiDB-lite"/>
    </source>
</evidence>
<protein>
    <submittedName>
        <fullName evidence="2">Uncharacterized protein</fullName>
    </submittedName>
</protein>
<dbReference type="AlphaFoldDB" id="A0A8E2B0U4"/>
<feature type="region of interest" description="Disordered" evidence="1">
    <location>
        <begin position="175"/>
        <end position="216"/>
    </location>
</feature>
<proteinExistence type="predicted"/>